<dbReference type="Pfam" id="PF00561">
    <property type="entry name" value="Abhydrolase_1"/>
    <property type="match status" value="1"/>
</dbReference>
<evidence type="ECO:0000256" key="1">
    <source>
        <dbReference type="ARBA" id="ARBA00022801"/>
    </source>
</evidence>
<organism evidence="3 4">
    <name type="scientific">Pirellula staleyi (strain ATCC 27377 / DSM 6068 / ICPB 4128)</name>
    <name type="common">Pirella staleyi</name>
    <dbReference type="NCBI Taxonomy" id="530564"/>
    <lineage>
        <taxon>Bacteria</taxon>
        <taxon>Pseudomonadati</taxon>
        <taxon>Planctomycetota</taxon>
        <taxon>Planctomycetia</taxon>
        <taxon>Pirellulales</taxon>
        <taxon>Pirellulaceae</taxon>
        <taxon>Pirellula</taxon>
    </lineage>
</organism>
<keyword evidence="1 3" id="KW-0378">Hydrolase</keyword>
<dbReference type="GO" id="GO:0016787">
    <property type="term" value="F:hydrolase activity"/>
    <property type="evidence" value="ECO:0007669"/>
    <property type="project" value="UniProtKB-KW"/>
</dbReference>
<evidence type="ECO:0000313" key="3">
    <source>
        <dbReference type="EMBL" id="ADB16432.1"/>
    </source>
</evidence>
<proteinExistence type="predicted"/>
<dbReference type="InterPro" id="IPR029058">
    <property type="entry name" value="AB_hydrolase_fold"/>
</dbReference>
<evidence type="ECO:0000313" key="4">
    <source>
        <dbReference type="Proteomes" id="UP000001887"/>
    </source>
</evidence>
<dbReference type="AlphaFoldDB" id="D2QYX7"/>
<gene>
    <name evidence="3" type="ordered locus">Psta_1757</name>
</gene>
<sequence>MSRALANLQTELEAAGISFSKVQLRNAELEIASAGDPTAPLVVLLHGFPESYLGWRHQIVPLAAAGFRVVAPNQRGYAGSSKPPHVRDYRLDHLAGDVADLIHQQGRSQAIVVGHDWGAAVAWYLAATIPAVVAKLAILNVPHPLVMRKVLRTSLRQFFKSWYMLVFQLPWLPELMARRHQFAPLRKALTESSRAGTFTDAELAAYAELWSIPGAYTTMLHWYRAAFRYGQETAMPPRITPATLMLWGCRDQFLAREMAQPSIDCCDQGTLHFFEEATHWIQHEEPHRVNELLLEFFRR</sequence>
<dbReference type="SUPFAM" id="SSF53474">
    <property type="entry name" value="alpha/beta-Hydrolases"/>
    <property type="match status" value="1"/>
</dbReference>
<dbReference type="eggNOG" id="COG2267">
    <property type="taxonomic scope" value="Bacteria"/>
</dbReference>
<dbReference type="HOGENOM" id="CLU_020336_7_3_0"/>
<reference evidence="3 4" key="1">
    <citation type="journal article" date="2009" name="Stand. Genomic Sci.">
        <title>Complete genome sequence of Pirellula staleyi type strain (ATCC 27377).</title>
        <authorList>
            <person name="Clum A."/>
            <person name="Tindall B.J."/>
            <person name="Sikorski J."/>
            <person name="Ivanova N."/>
            <person name="Mavrommatis K."/>
            <person name="Lucas S."/>
            <person name="Glavina del Rio T."/>
            <person name="Nolan M."/>
            <person name="Chen F."/>
            <person name="Tice H."/>
            <person name="Pitluck S."/>
            <person name="Cheng J.F."/>
            <person name="Chertkov O."/>
            <person name="Brettin T."/>
            <person name="Han C."/>
            <person name="Detter J.C."/>
            <person name="Kuske C."/>
            <person name="Bruce D."/>
            <person name="Goodwin L."/>
            <person name="Ovchinikova G."/>
            <person name="Pati A."/>
            <person name="Mikhailova N."/>
            <person name="Chen A."/>
            <person name="Palaniappan K."/>
            <person name="Land M."/>
            <person name="Hauser L."/>
            <person name="Chang Y.J."/>
            <person name="Jeffries C.D."/>
            <person name="Chain P."/>
            <person name="Rohde M."/>
            <person name="Goker M."/>
            <person name="Bristow J."/>
            <person name="Eisen J.A."/>
            <person name="Markowitz V."/>
            <person name="Hugenholtz P."/>
            <person name="Kyrpides N.C."/>
            <person name="Klenk H.P."/>
            <person name="Lapidus A."/>
        </authorList>
    </citation>
    <scope>NUCLEOTIDE SEQUENCE [LARGE SCALE GENOMIC DNA]</scope>
    <source>
        <strain evidence="4">ATCC 27377 / DSM 6068 / ICPB 4128</strain>
    </source>
</reference>
<dbReference type="STRING" id="530564.Psta_1757"/>
<dbReference type="ESTHER" id="pirsd-d2qyx7">
    <property type="family name" value="Epoxide_hydrolase"/>
</dbReference>
<dbReference type="Proteomes" id="UP000001887">
    <property type="component" value="Chromosome"/>
</dbReference>
<evidence type="ECO:0000259" key="2">
    <source>
        <dbReference type="Pfam" id="PF00561"/>
    </source>
</evidence>
<protein>
    <submittedName>
        <fullName evidence="3">Alpha/beta hydrolase fold protein</fullName>
    </submittedName>
</protein>
<keyword evidence="4" id="KW-1185">Reference proteome</keyword>
<dbReference type="PRINTS" id="PR00412">
    <property type="entry name" value="EPOXHYDRLASE"/>
</dbReference>
<dbReference type="InterPro" id="IPR000073">
    <property type="entry name" value="AB_hydrolase_1"/>
</dbReference>
<dbReference type="OrthoDB" id="9773293at2"/>
<dbReference type="InterPro" id="IPR000639">
    <property type="entry name" value="Epox_hydrolase-like"/>
</dbReference>
<dbReference type="KEGG" id="psl:Psta_1757"/>
<dbReference type="Gene3D" id="3.40.50.1820">
    <property type="entry name" value="alpha/beta hydrolase"/>
    <property type="match status" value="1"/>
</dbReference>
<dbReference type="EMBL" id="CP001848">
    <property type="protein sequence ID" value="ADB16432.1"/>
    <property type="molecule type" value="Genomic_DNA"/>
</dbReference>
<accession>D2QYX7</accession>
<dbReference type="PANTHER" id="PTHR43329">
    <property type="entry name" value="EPOXIDE HYDROLASE"/>
    <property type="match status" value="1"/>
</dbReference>
<dbReference type="PRINTS" id="PR00111">
    <property type="entry name" value="ABHYDROLASE"/>
</dbReference>
<name>D2QYX7_PIRSD</name>
<feature type="domain" description="AB hydrolase-1" evidence="2">
    <location>
        <begin position="40"/>
        <end position="286"/>
    </location>
</feature>